<evidence type="ECO:0008006" key="5">
    <source>
        <dbReference type="Google" id="ProtNLM"/>
    </source>
</evidence>
<name>A0A2W1JFZ8_9CYAN</name>
<keyword evidence="2" id="KW-1133">Transmembrane helix</keyword>
<accession>A0A2W1JFZ8</accession>
<evidence type="ECO:0000313" key="4">
    <source>
        <dbReference type="Proteomes" id="UP000248857"/>
    </source>
</evidence>
<comment type="caution">
    <text evidence="3">The sequence shown here is derived from an EMBL/GenBank/DDBJ whole genome shotgun (WGS) entry which is preliminary data.</text>
</comment>
<keyword evidence="2" id="KW-0812">Transmembrane</keyword>
<dbReference type="AlphaFoldDB" id="A0A2W1JFZ8"/>
<protein>
    <recommendedName>
        <fullName evidence="5">DUF2203 domain-containing protein</fullName>
    </recommendedName>
</protein>
<sequence>MSDSEQSSPPEEELNIEKALAEAETALNGIRERYQNVQTAQQQQPQLQEQLQQLREQSQESSKEQPAHQEAQQKLAEEIAKIQQQLEITELTLESRLFTWRDKRDWFWHFLRFAGIGFGAALLLNYLTR</sequence>
<gene>
    <name evidence="3" type="ORF">C1752_03943</name>
</gene>
<keyword evidence="4" id="KW-1185">Reference proteome</keyword>
<feature type="compositionally biased region" description="Basic and acidic residues" evidence="1">
    <location>
        <begin position="57"/>
        <end position="67"/>
    </location>
</feature>
<dbReference type="Proteomes" id="UP000248857">
    <property type="component" value="Unassembled WGS sequence"/>
</dbReference>
<evidence type="ECO:0000256" key="2">
    <source>
        <dbReference type="SAM" id="Phobius"/>
    </source>
</evidence>
<dbReference type="EMBL" id="PQWO01000011">
    <property type="protein sequence ID" value="PZD72356.1"/>
    <property type="molecule type" value="Genomic_DNA"/>
</dbReference>
<feature type="compositionally biased region" description="Low complexity" evidence="1">
    <location>
        <begin position="37"/>
        <end position="56"/>
    </location>
</feature>
<feature type="region of interest" description="Disordered" evidence="1">
    <location>
        <begin position="37"/>
        <end position="74"/>
    </location>
</feature>
<proteinExistence type="predicted"/>
<dbReference type="OrthoDB" id="565202at2"/>
<dbReference type="RefSeq" id="WP_110987325.1">
    <property type="nucleotide sequence ID" value="NZ_CAWNWM010000011.1"/>
</dbReference>
<organism evidence="3 4">
    <name type="scientific">Acaryochloris thomasi RCC1774</name>
    <dbReference type="NCBI Taxonomy" id="1764569"/>
    <lineage>
        <taxon>Bacteria</taxon>
        <taxon>Bacillati</taxon>
        <taxon>Cyanobacteriota</taxon>
        <taxon>Cyanophyceae</taxon>
        <taxon>Acaryochloridales</taxon>
        <taxon>Acaryochloridaceae</taxon>
        <taxon>Acaryochloris</taxon>
        <taxon>Acaryochloris thomasi</taxon>
    </lineage>
</organism>
<evidence type="ECO:0000313" key="3">
    <source>
        <dbReference type="EMBL" id="PZD72356.1"/>
    </source>
</evidence>
<feature type="transmembrane region" description="Helical" evidence="2">
    <location>
        <begin position="106"/>
        <end position="127"/>
    </location>
</feature>
<reference evidence="3 4" key="1">
    <citation type="journal article" date="2018" name="Sci. Rep.">
        <title>A novel species of the marine cyanobacterium Acaryochloris with a unique pigment content and lifestyle.</title>
        <authorList>
            <person name="Partensky F."/>
            <person name="Six C."/>
            <person name="Ratin M."/>
            <person name="Garczarek L."/>
            <person name="Vaulot D."/>
            <person name="Probert I."/>
            <person name="Calteau A."/>
            <person name="Gourvil P."/>
            <person name="Marie D."/>
            <person name="Grebert T."/>
            <person name="Bouchier C."/>
            <person name="Le Panse S."/>
            <person name="Gachenot M."/>
            <person name="Rodriguez F."/>
            <person name="Garrido J.L."/>
        </authorList>
    </citation>
    <scope>NUCLEOTIDE SEQUENCE [LARGE SCALE GENOMIC DNA]</scope>
    <source>
        <strain evidence="3 4">RCC1774</strain>
    </source>
</reference>
<evidence type="ECO:0000256" key="1">
    <source>
        <dbReference type="SAM" id="MobiDB-lite"/>
    </source>
</evidence>
<keyword evidence="2" id="KW-0472">Membrane</keyword>